<proteinExistence type="inferred from homology"/>
<evidence type="ECO:0000259" key="16">
    <source>
        <dbReference type="Pfam" id="PF22461"/>
    </source>
</evidence>
<dbReference type="Pfam" id="PF02563">
    <property type="entry name" value="Poly_export"/>
    <property type="match status" value="1"/>
</dbReference>
<evidence type="ECO:0000256" key="3">
    <source>
        <dbReference type="ARBA" id="ARBA00022448"/>
    </source>
</evidence>
<comment type="similarity">
    <text evidence="2">Belongs to the BexD/CtrA/VexA family.</text>
</comment>
<evidence type="ECO:0000256" key="9">
    <source>
        <dbReference type="ARBA" id="ARBA00023065"/>
    </source>
</evidence>
<evidence type="ECO:0000256" key="5">
    <source>
        <dbReference type="ARBA" id="ARBA00022597"/>
    </source>
</evidence>
<keyword evidence="12" id="KW-0564">Palmitate</keyword>
<evidence type="ECO:0000256" key="13">
    <source>
        <dbReference type="ARBA" id="ARBA00023237"/>
    </source>
</evidence>
<evidence type="ECO:0000256" key="2">
    <source>
        <dbReference type="ARBA" id="ARBA00009450"/>
    </source>
</evidence>
<dbReference type="InParanoid" id="E8QWD1"/>
<protein>
    <submittedName>
        <fullName evidence="17">Soluble ligand binding domain protein</fullName>
    </submittedName>
</protein>
<feature type="domain" description="Polysaccharide export protein N-terminal" evidence="15">
    <location>
        <begin position="60"/>
        <end position="126"/>
    </location>
</feature>
<dbReference type="KEGG" id="ipa:Isop_0221"/>
<dbReference type="Proteomes" id="UP000008631">
    <property type="component" value="Chromosome"/>
</dbReference>
<dbReference type="Gene3D" id="3.30.1950.10">
    <property type="entry name" value="wza like domain"/>
    <property type="match status" value="1"/>
</dbReference>
<keyword evidence="10" id="KW-0626">Porin</keyword>
<evidence type="ECO:0000256" key="10">
    <source>
        <dbReference type="ARBA" id="ARBA00023114"/>
    </source>
</evidence>
<name>E8QWD1_ISOPI</name>
<evidence type="ECO:0000313" key="18">
    <source>
        <dbReference type="Proteomes" id="UP000008631"/>
    </source>
</evidence>
<keyword evidence="7" id="KW-0732">Signal</keyword>
<dbReference type="InterPro" id="IPR003715">
    <property type="entry name" value="Poly_export_N"/>
</dbReference>
<feature type="domain" description="SLBB" evidence="16">
    <location>
        <begin position="163"/>
        <end position="246"/>
    </location>
</feature>
<evidence type="ECO:0000256" key="11">
    <source>
        <dbReference type="ARBA" id="ARBA00023136"/>
    </source>
</evidence>
<keyword evidence="11" id="KW-0472">Membrane</keyword>
<dbReference type="InterPro" id="IPR054765">
    <property type="entry name" value="SLBB_dom"/>
</dbReference>
<keyword evidence="9" id="KW-0406">Ion transport</keyword>
<dbReference type="InterPro" id="IPR049712">
    <property type="entry name" value="Poly_export"/>
</dbReference>
<dbReference type="Pfam" id="PF22461">
    <property type="entry name" value="SLBB_2"/>
    <property type="match status" value="1"/>
</dbReference>
<dbReference type="EMBL" id="CP002353">
    <property type="protein sequence ID" value="ADV60818.1"/>
    <property type="molecule type" value="Genomic_DNA"/>
</dbReference>
<evidence type="ECO:0000256" key="7">
    <source>
        <dbReference type="ARBA" id="ARBA00022729"/>
    </source>
</evidence>
<keyword evidence="14" id="KW-0449">Lipoprotein</keyword>
<evidence type="ECO:0000256" key="12">
    <source>
        <dbReference type="ARBA" id="ARBA00023139"/>
    </source>
</evidence>
<keyword evidence="13" id="KW-0998">Cell outer membrane</keyword>
<dbReference type="GO" id="GO:0015288">
    <property type="term" value="F:porin activity"/>
    <property type="evidence" value="ECO:0007669"/>
    <property type="project" value="UniProtKB-KW"/>
</dbReference>
<keyword evidence="6" id="KW-0812">Transmembrane</keyword>
<keyword evidence="3" id="KW-0813">Transport</keyword>
<organism evidence="17 18">
    <name type="scientific">Isosphaera pallida (strain ATCC 43644 / DSM 9630 / IS1B)</name>
    <dbReference type="NCBI Taxonomy" id="575540"/>
    <lineage>
        <taxon>Bacteria</taxon>
        <taxon>Pseudomonadati</taxon>
        <taxon>Planctomycetota</taxon>
        <taxon>Planctomycetia</taxon>
        <taxon>Isosphaerales</taxon>
        <taxon>Isosphaeraceae</taxon>
        <taxon>Isosphaera</taxon>
    </lineage>
</organism>
<dbReference type="AlphaFoldDB" id="E8QWD1"/>
<accession>E8QWD1</accession>
<dbReference type="STRING" id="575540.Isop_0221"/>
<dbReference type="GO" id="GO:0009279">
    <property type="term" value="C:cell outer membrane"/>
    <property type="evidence" value="ECO:0007669"/>
    <property type="project" value="UniProtKB-SubCell"/>
</dbReference>
<keyword evidence="4" id="KW-1134">Transmembrane beta strand</keyword>
<dbReference type="PROSITE" id="PS51257">
    <property type="entry name" value="PROKAR_LIPOPROTEIN"/>
    <property type="match status" value="1"/>
</dbReference>
<sequence length="320" mass="34233">MDRVRSEQRGVSIASLPMCLAAATLAVGLGGCRSTGVNVSVEKIAASEIPREFSKVSMPAHVVEPPDILLVEVLEALPGRPISGERLVRPDGTITLGFYGDIYVAGLTLDEVKEKIVLHLRNFLNDEVLGLYRSNPETGEPEPVKPADSDRVFVDVVAYNSKYYYVQGDVAAPGRLPITGNETVLDAIQFAGGLLPTASPNDVRLVRPAPPGACCEQVLPVSITSIIYDGDPSTNYQLLPGDRVVVMRDPSVRVTAFLERVTTPINYVLNTALTGAFAIQQFRFLSLPIGQFAGGFGGGFNQRPQADARATLTNPTGPAN</sequence>
<evidence type="ECO:0000259" key="15">
    <source>
        <dbReference type="Pfam" id="PF02563"/>
    </source>
</evidence>
<evidence type="ECO:0000256" key="4">
    <source>
        <dbReference type="ARBA" id="ARBA00022452"/>
    </source>
</evidence>
<reference key="1">
    <citation type="submission" date="2010-11" db="EMBL/GenBank/DDBJ databases">
        <title>The complete sequence of chromosome of Isophaera pallida ATCC 43644.</title>
        <authorList>
            <consortium name="US DOE Joint Genome Institute (JGI-PGF)"/>
            <person name="Lucas S."/>
            <person name="Copeland A."/>
            <person name="Lapidus A."/>
            <person name="Bruce D."/>
            <person name="Goodwin L."/>
            <person name="Pitluck S."/>
            <person name="Kyrpides N."/>
            <person name="Mavromatis K."/>
            <person name="Pagani I."/>
            <person name="Ivanova N."/>
            <person name="Saunders E."/>
            <person name="Brettin T."/>
            <person name="Detter J.C."/>
            <person name="Han C."/>
            <person name="Tapia R."/>
            <person name="Land M."/>
            <person name="Hauser L."/>
            <person name="Markowitz V."/>
            <person name="Cheng J.-F."/>
            <person name="Hugenholtz P."/>
            <person name="Woyke T."/>
            <person name="Wu D."/>
            <person name="Eisen J.A."/>
        </authorList>
    </citation>
    <scope>NUCLEOTIDE SEQUENCE</scope>
    <source>
        <strain>ATCC 43644</strain>
    </source>
</reference>
<dbReference type="Gene3D" id="3.10.560.10">
    <property type="entry name" value="Outer membrane lipoprotein wza domain like"/>
    <property type="match status" value="1"/>
</dbReference>
<dbReference type="GO" id="GO:0006811">
    <property type="term" value="P:monoatomic ion transport"/>
    <property type="evidence" value="ECO:0007669"/>
    <property type="project" value="UniProtKB-KW"/>
</dbReference>
<keyword evidence="8" id="KW-0625">Polysaccharide transport</keyword>
<dbReference type="eggNOG" id="COG1596">
    <property type="taxonomic scope" value="Bacteria"/>
</dbReference>
<gene>
    <name evidence="17" type="ordered locus">Isop_0221</name>
</gene>
<dbReference type="HOGENOM" id="CLU_868118_0_0_0"/>
<keyword evidence="5" id="KW-0762">Sugar transport</keyword>
<keyword evidence="18" id="KW-1185">Reference proteome</keyword>
<evidence type="ECO:0000256" key="8">
    <source>
        <dbReference type="ARBA" id="ARBA00023047"/>
    </source>
</evidence>
<reference evidence="17 18" key="2">
    <citation type="journal article" date="2011" name="Stand. Genomic Sci.">
        <title>Complete genome sequence of Isosphaera pallida type strain (IS1B).</title>
        <authorList>
            <consortium name="US DOE Joint Genome Institute (JGI-PGF)"/>
            <person name="Goker M."/>
            <person name="Cleland D."/>
            <person name="Saunders E."/>
            <person name="Lapidus A."/>
            <person name="Nolan M."/>
            <person name="Lucas S."/>
            <person name="Hammon N."/>
            <person name="Deshpande S."/>
            <person name="Cheng J.F."/>
            <person name="Tapia R."/>
            <person name="Han C."/>
            <person name="Goodwin L."/>
            <person name="Pitluck S."/>
            <person name="Liolios K."/>
            <person name="Pagani I."/>
            <person name="Ivanova N."/>
            <person name="Mavromatis K."/>
            <person name="Pati A."/>
            <person name="Chen A."/>
            <person name="Palaniappan K."/>
            <person name="Land M."/>
            <person name="Hauser L."/>
            <person name="Chang Y.J."/>
            <person name="Jeffries C.D."/>
            <person name="Detter J.C."/>
            <person name="Beck B."/>
            <person name="Woyke T."/>
            <person name="Bristow J."/>
            <person name="Eisen J.A."/>
            <person name="Markowitz V."/>
            <person name="Hugenholtz P."/>
            <person name="Kyrpides N.C."/>
            <person name="Klenk H.P."/>
        </authorList>
    </citation>
    <scope>NUCLEOTIDE SEQUENCE [LARGE SCALE GENOMIC DNA]</scope>
    <source>
        <strain evidence="18">ATCC 43644 / DSM 9630 / IS1B</strain>
    </source>
</reference>
<dbReference type="PANTHER" id="PTHR33619">
    <property type="entry name" value="POLYSACCHARIDE EXPORT PROTEIN GFCE-RELATED"/>
    <property type="match status" value="1"/>
</dbReference>
<evidence type="ECO:0000256" key="14">
    <source>
        <dbReference type="ARBA" id="ARBA00023288"/>
    </source>
</evidence>
<evidence type="ECO:0000256" key="1">
    <source>
        <dbReference type="ARBA" id="ARBA00004571"/>
    </source>
</evidence>
<dbReference type="GO" id="GO:0015159">
    <property type="term" value="F:polysaccharide transmembrane transporter activity"/>
    <property type="evidence" value="ECO:0007669"/>
    <property type="project" value="InterPro"/>
</dbReference>
<dbReference type="GO" id="GO:0046930">
    <property type="term" value="C:pore complex"/>
    <property type="evidence" value="ECO:0007669"/>
    <property type="project" value="UniProtKB-KW"/>
</dbReference>
<evidence type="ECO:0000313" key="17">
    <source>
        <dbReference type="EMBL" id="ADV60818.1"/>
    </source>
</evidence>
<dbReference type="PANTHER" id="PTHR33619:SF3">
    <property type="entry name" value="POLYSACCHARIDE EXPORT PROTEIN GFCE-RELATED"/>
    <property type="match status" value="1"/>
</dbReference>
<comment type="subcellular location">
    <subcellularLocation>
        <location evidence="1">Cell outer membrane</location>
        <topology evidence="1">Multi-pass membrane protein</topology>
    </subcellularLocation>
</comment>
<evidence type="ECO:0000256" key="6">
    <source>
        <dbReference type="ARBA" id="ARBA00022692"/>
    </source>
</evidence>